<proteinExistence type="predicted"/>
<evidence type="ECO:0000313" key="2">
    <source>
        <dbReference type="EMBL" id="TNJ29806.1"/>
    </source>
</evidence>
<evidence type="ECO:0000256" key="1">
    <source>
        <dbReference type="SAM" id="MobiDB-lite"/>
    </source>
</evidence>
<feature type="compositionally biased region" description="Basic and acidic residues" evidence="1">
    <location>
        <begin position="67"/>
        <end position="87"/>
    </location>
</feature>
<reference evidence="2 3" key="1">
    <citation type="submission" date="2019-05" db="EMBL/GenBank/DDBJ databases">
        <title>The compact genome of Giardia muris reveals important steps in the evolution of intestinal protozoan parasites.</title>
        <authorList>
            <person name="Xu F."/>
            <person name="Jimenez-Gonzalez A."/>
            <person name="Einarsson E."/>
            <person name="Astvaldsson A."/>
            <person name="Peirasmaki D."/>
            <person name="Eckmann L."/>
            <person name="Andersson J.O."/>
            <person name="Svard S.G."/>
            <person name="Jerlstrom-Hultqvist J."/>
        </authorList>
    </citation>
    <scope>NUCLEOTIDE SEQUENCE [LARGE SCALE GENOMIC DNA]</scope>
    <source>
        <strain evidence="2 3">Roberts-Thomson</strain>
    </source>
</reference>
<feature type="region of interest" description="Disordered" evidence="1">
    <location>
        <begin position="550"/>
        <end position="612"/>
    </location>
</feature>
<comment type="caution">
    <text evidence="2">The sequence shown here is derived from an EMBL/GenBank/DDBJ whole genome shotgun (WGS) entry which is preliminary data.</text>
</comment>
<dbReference type="AlphaFoldDB" id="A0A4Z1SVI4"/>
<dbReference type="VEuPathDB" id="GiardiaDB:GMRT_11503"/>
<gene>
    <name evidence="2" type="ORF">GMRT_11503</name>
</gene>
<feature type="region of interest" description="Disordered" evidence="1">
    <location>
        <begin position="330"/>
        <end position="353"/>
    </location>
</feature>
<feature type="compositionally biased region" description="Basic and acidic residues" evidence="1">
    <location>
        <begin position="343"/>
        <end position="353"/>
    </location>
</feature>
<dbReference type="Proteomes" id="UP000315496">
    <property type="component" value="Chromosome 1"/>
</dbReference>
<dbReference type="EMBL" id="VDLU01000001">
    <property type="protein sequence ID" value="TNJ29806.1"/>
    <property type="molecule type" value="Genomic_DNA"/>
</dbReference>
<sequence>MPPAKKRRQFEVVRTVDAEGRPAIALQEVTRPHKPERHLNIPDLDQMLDENGFAIIGAIQEESSIYDTKESRTEQDSDSEVGSRQDGQDDETIYTRFAIDQRPTRNLMEKTQRGVASSATLDAGKDFLIQTQTQMQEGLSVKDQEELDDLVLNVLKTPNEFVQEDVSGSELDALDAELDEVMNADIADMTSYVEPGMEQLQWDQYTNIQTMCLDLQRPHADEGGIDDKPVGSRFLIGTTRVVPASLETKKHILTELFGDLPSLTAADMAGLEYAPDKREQPDQDTFEREAREAAAFFAADDVEDRGRKEALSRDNLDKLRTIIGFEKKNENGEEGCDGYDDNDSLRPRSERSCRTSLTGLTATSRKSTRSFYGSRAMRCGRMRSEPLYGSDTIDSRLEDLLTMERDRISVAPPPIPETDEPFLTNAEKLTRLTPEAMEAAILENLYSMQDDENHGLDNVLDMRLFNDPEFYEPILQTACESPVQNLIKHNWNKTGGGYEKRVAAYARTIEDDEQDRGSKAMFDRPPTKIIIMPSTGVPVEVLGKFPAMRPEKTRKRGPYDHDEAEEHDTYTRYTLPSARARTEDGNDRKERKRQIKELKRERRERNTNFARVVNAERQRQALLQFRERSNVQGRRLD</sequence>
<organism evidence="2 3">
    <name type="scientific">Giardia muris</name>
    <dbReference type="NCBI Taxonomy" id="5742"/>
    <lineage>
        <taxon>Eukaryota</taxon>
        <taxon>Metamonada</taxon>
        <taxon>Diplomonadida</taxon>
        <taxon>Hexamitidae</taxon>
        <taxon>Giardiinae</taxon>
        <taxon>Giardia</taxon>
    </lineage>
</organism>
<evidence type="ECO:0000313" key="3">
    <source>
        <dbReference type="Proteomes" id="UP000315496"/>
    </source>
</evidence>
<protein>
    <submittedName>
        <fullName evidence="2">Uncharacterized protein</fullName>
    </submittedName>
</protein>
<feature type="region of interest" description="Disordered" evidence="1">
    <location>
        <begin position="64"/>
        <end position="91"/>
    </location>
</feature>
<accession>A0A4Z1SVI4</accession>
<keyword evidence="3" id="KW-1185">Reference proteome</keyword>
<feature type="compositionally biased region" description="Acidic residues" evidence="1">
    <location>
        <begin position="332"/>
        <end position="342"/>
    </location>
</feature>
<name>A0A4Z1SVI4_GIAMU</name>
<dbReference type="OrthoDB" id="10322015at2759"/>
<feature type="compositionally biased region" description="Basic and acidic residues" evidence="1">
    <location>
        <begin position="580"/>
        <end position="606"/>
    </location>
</feature>